<proteinExistence type="predicted"/>
<feature type="domain" description="SLH" evidence="2">
    <location>
        <begin position="102"/>
        <end position="165"/>
    </location>
</feature>
<evidence type="ECO:0000313" key="3">
    <source>
        <dbReference type="EMBL" id="AYQ74785.1"/>
    </source>
</evidence>
<feature type="domain" description="SLH" evidence="2">
    <location>
        <begin position="43"/>
        <end position="101"/>
    </location>
</feature>
<dbReference type="AlphaFoldDB" id="A0A3G3K2L0"/>
<dbReference type="Pfam" id="PF00395">
    <property type="entry name" value="SLH"/>
    <property type="match status" value="3"/>
</dbReference>
<feature type="chain" id="PRO_5018038838" evidence="1">
    <location>
        <begin position="31"/>
        <end position="475"/>
    </location>
</feature>
<dbReference type="PANTHER" id="PTHR43308">
    <property type="entry name" value="OUTER MEMBRANE PROTEIN ALPHA-RELATED"/>
    <property type="match status" value="1"/>
</dbReference>
<protein>
    <submittedName>
        <fullName evidence="3">S-layer homology domain-containing protein</fullName>
    </submittedName>
</protein>
<reference evidence="3 4" key="1">
    <citation type="submission" date="2018-10" db="EMBL/GenBank/DDBJ databases">
        <title>Genome Sequence of Cohnella sp.</title>
        <authorList>
            <person name="Srinivasan S."/>
            <person name="Kim M.K."/>
        </authorList>
    </citation>
    <scope>NUCLEOTIDE SEQUENCE [LARGE SCALE GENOMIC DNA]</scope>
    <source>
        <strain evidence="3 4">18JY8-7</strain>
    </source>
</reference>
<dbReference type="PROSITE" id="PS51272">
    <property type="entry name" value="SLH"/>
    <property type="match status" value="3"/>
</dbReference>
<feature type="signal peptide" evidence="1">
    <location>
        <begin position="1"/>
        <end position="30"/>
    </location>
</feature>
<name>A0A3G3K2L0_9BACL</name>
<gene>
    <name evidence="3" type="ORF">EAV92_20865</name>
</gene>
<dbReference type="EMBL" id="CP033433">
    <property type="protein sequence ID" value="AYQ74785.1"/>
    <property type="molecule type" value="Genomic_DNA"/>
</dbReference>
<feature type="domain" description="SLH" evidence="2">
    <location>
        <begin position="167"/>
        <end position="226"/>
    </location>
</feature>
<evidence type="ECO:0000259" key="2">
    <source>
        <dbReference type="PROSITE" id="PS51272"/>
    </source>
</evidence>
<evidence type="ECO:0000313" key="4">
    <source>
        <dbReference type="Proteomes" id="UP000269097"/>
    </source>
</evidence>
<evidence type="ECO:0000256" key="1">
    <source>
        <dbReference type="SAM" id="SignalP"/>
    </source>
</evidence>
<dbReference type="RefSeq" id="WP_123042865.1">
    <property type="nucleotide sequence ID" value="NZ_CP033433.1"/>
</dbReference>
<dbReference type="KEGG" id="coh:EAV92_20865"/>
<sequence length="475" mass="50639">MPRPILRKKWLSVTLAAGLLLTAYAPVGFAAESNQTQAETNSSVPGYADVPDHAWYAKAVNGWIALGILKPEQGDKFQPDFVTTRGDFAFLLAYSLGLTPSSKPAAFKDLSGNDLAGYITALQESGLANGYADGTFRPSAPVTRAEAARWIAAARKLQTESPTSRRFRDVSPDSWYSGSVETLLKAGIVSGKSDDRFAPADSISRAETISMLDRSFFSPPLIQDVRADGVIMIDGRAYHADESISGIFQWSNKAVLQNAAIQFTADGNKIVSVEYLMIGYKGALAREDKPLVLDADGNAINGIVMVDADHVTLANLEVKGDLILGRGFQSDFLAYHVSVKGQTVYLEDFGRSKDQVSNLDLQDSDLGKVVLGNSVNVRQVHIDSGKLSKTGDKPAKVIRVSAEPEKTGKLNLPTATPKLPPLGIPILPTGTEKPPTGPPVLAPGLHLQVTDGAIIATNSGGASLFKPVSSAMCRT</sequence>
<dbReference type="PANTHER" id="PTHR43308:SF5">
    <property type="entry name" value="S-LAYER PROTEIN _ PEPTIDOGLYCAN ENDO-BETA-N-ACETYLGLUCOSAMINIDASE"/>
    <property type="match status" value="1"/>
</dbReference>
<organism evidence="3 4">
    <name type="scientific">Cohnella candidum</name>
    <dbReference type="NCBI Taxonomy" id="2674991"/>
    <lineage>
        <taxon>Bacteria</taxon>
        <taxon>Bacillati</taxon>
        <taxon>Bacillota</taxon>
        <taxon>Bacilli</taxon>
        <taxon>Bacillales</taxon>
        <taxon>Paenibacillaceae</taxon>
        <taxon>Cohnella</taxon>
    </lineage>
</organism>
<dbReference type="Proteomes" id="UP000269097">
    <property type="component" value="Chromosome"/>
</dbReference>
<keyword evidence="1" id="KW-0732">Signal</keyword>
<keyword evidence="4" id="KW-1185">Reference proteome</keyword>
<dbReference type="InterPro" id="IPR001119">
    <property type="entry name" value="SLH_dom"/>
</dbReference>
<accession>A0A3G3K2L0</accession>
<dbReference type="InterPro" id="IPR051465">
    <property type="entry name" value="Cell_Envelope_Struct_Comp"/>
</dbReference>